<feature type="compositionally biased region" description="Polar residues" evidence="1">
    <location>
        <begin position="37"/>
        <end position="55"/>
    </location>
</feature>
<evidence type="ECO:0000313" key="3">
    <source>
        <dbReference type="Proteomes" id="UP000283210"/>
    </source>
</evidence>
<accession>A0A437D0H6</accession>
<dbReference type="EMBL" id="CM012445">
    <property type="protein sequence ID" value="RVE68229.1"/>
    <property type="molecule type" value="Genomic_DNA"/>
</dbReference>
<organism evidence="2 3">
    <name type="scientific">Oryzias javanicus</name>
    <name type="common">Javanese ricefish</name>
    <name type="synonym">Aplocheilus javanicus</name>
    <dbReference type="NCBI Taxonomy" id="123683"/>
    <lineage>
        <taxon>Eukaryota</taxon>
        <taxon>Metazoa</taxon>
        <taxon>Chordata</taxon>
        <taxon>Craniata</taxon>
        <taxon>Vertebrata</taxon>
        <taxon>Euteleostomi</taxon>
        <taxon>Actinopterygii</taxon>
        <taxon>Neopterygii</taxon>
        <taxon>Teleostei</taxon>
        <taxon>Neoteleostei</taxon>
        <taxon>Acanthomorphata</taxon>
        <taxon>Ovalentaria</taxon>
        <taxon>Atherinomorphae</taxon>
        <taxon>Beloniformes</taxon>
        <taxon>Adrianichthyidae</taxon>
        <taxon>Oryziinae</taxon>
        <taxon>Oryzias</taxon>
    </lineage>
</organism>
<proteinExistence type="predicted"/>
<keyword evidence="3" id="KW-1185">Reference proteome</keyword>
<reference evidence="2 3" key="1">
    <citation type="submission" date="2018-11" db="EMBL/GenBank/DDBJ databases">
        <authorList>
            <person name="Lopez-Roques C."/>
            <person name="Donnadieu C."/>
            <person name="Bouchez O."/>
            <person name="Klopp C."/>
            <person name="Cabau C."/>
            <person name="Zahm M."/>
        </authorList>
    </citation>
    <scope>NUCLEOTIDE SEQUENCE [LARGE SCALE GENOMIC DNA]</scope>
    <source>
        <strain evidence="2">RS831</strain>
        <tissue evidence="2">Whole body</tissue>
    </source>
</reference>
<dbReference type="Proteomes" id="UP000283210">
    <property type="component" value="Chromosome 9"/>
</dbReference>
<name>A0A437D0H6_ORYJA</name>
<evidence type="ECO:0000313" key="2">
    <source>
        <dbReference type="EMBL" id="RVE68229.1"/>
    </source>
</evidence>
<gene>
    <name evidence="2" type="ORF">OJAV_G00090240</name>
</gene>
<feature type="region of interest" description="Disordered" evidence="1">
    <location>
        <begin position="1"/>
        <end position="60"/>
    </location>
</feature>
<protein>
    <submittedName>
        <fullName evidence="2">Uncharacterized protein</fullName>
    </submittedName>
</protein>
<feature type="compositionally biased region" description="Pro residues" evidence="1">
    <location>
        <begin position="11"/>
        <end position="27"/>
    </location>
</feature>
<reference evidence="2 3" key="2">
    <citation type="submission" date="2019-01" db="EMBL/GenBank/DDBJ databases">
        <title>A chromosome length genome reference of the Java medaka (oryzias javanicus).</title>
        <authorList>
            <person name="Herpin A."/>
            <person name="Takehana Y."/>
            <person name="Naruse K."/>
            <person name="Ansai S."/>
            <person name="Kawaguchi M."/>
        </authorList>
    </citation>
    <scope>NUCLEOTIDE SEQUENCE [LARGE SCALE GENOMIC DNA]</scope>
    <source>
        <strain evidence="2">RS831</strain>
        <tissue evidence="2">Whole body</tissue>
    </source>
</reference>
<evidence type="ECO:0000256" key="1">
    <source>
        <dbReference type="SAM" id="MobiDB-lite"/>
    </source>
</evidence>
<dbReference type="AlphaFoldDB" id="A0A437D0H6"/>
<sequence length="106" mass="10880">MRAACFDCSNSPPPPPPPPLPPPPPPSLADLRGISASRVSSDPASDTQPSSSSGASKRPVSSAVDAIFPGVFCQKDAHIPAAFDSSPGGCHPIRRLCENVPRINGL</sequence>